<feature type="region of interest" description="Disordered" evidence="1">
    <location>
        <begin position="1"/>
        <end position="32"/>
    </location>
</feature>
<protein>
    <submittedName>
        <fullName evidence="2">Uncharacterized protein</fullName>
    </submittedName>
</protein>
<reference evidence="2" key="2">
    <citation type="submission" date="2021-12" db="EMBL/GenBank/DDBJ databases">
        <title>Resequencing data analysis of finger millet.</title>
        <authorList>
            <person name="Hatakeyama M."/>
            <person name="Aluri S."/>
            <person name="Balachadran M.T."/>
            <person name="Sivarajan S.R."/>
            <person name="Poveda L."/>
            <person name="Shimizu-Inatsugi R."/>
            <person name="Schlapbach R."/>
            <person name="Sreeman S.M."/>
            <person name="Shimizu K.K."/>
        </authorList>
    </citation>
    <scope>NUCLEOTIDE SEQUENCE</scope>
</reference>
<proteinExistence type="predicted"/>
<gene>
    <name evidence="2" type="primary">ga18893</name>
    <name evidence="2" type="ORF">PR202_ga18893</name>
</gene>
<comment type="caution">
    <text evidence="2">The sequence shown here is derived from an EMBL/GenBank/DDBJ whole genome shotgun (WGS) entry which is preliminary data.</text>
</comment>
<organism evidence="2 3">
    <name type="scientific">Eleusine coracana subsp. coracana</name>
    <dbReference type="NCBI Taxonomy" id="191504"/>
    <lineage>
        <taxon>Eukaryota</taxon>
        <taxon>Viridiplantae</taxon>
        <taxon>Streptophyta</taxon>
        <taxon>Embryophyta</taxon>
        <taxon>Tracheophyta</taxon>
        <taxon>Spermatophyta</taxon>
        <taxon>Magnoliopsida</taxon>
        <taxon>Liliopsida</taxon>
        <taxon>Poales</taxon>
        <taxon>Poaceae</taxon>
        <taxon>PACMAD clade</taxon>
        <taxon>Chloridoideae</taxon>
        <taxon>Cynodonteae</taxon>
        <taxon>Eleusininae</taxon>
        <taxon>Eleusine</taxon>
    </lineage>
</organism>
<name>A0AAV5CTY9_ELECO</name>
<keyword evidence="3" id="KW-1185">Reference proteome</keyword>
<evidence type="ECO:0000256" key="1">
    <source>
        <dbReference type="SAM" id="MobiDB-lite"/>
    </source>
</evidence>
<dbReference type="Proteomes" id="UP001054889">
    <property type="component" value="Unassembled WGS sequence"/>
</dbReference>
<reference evidence="2" key="1">
    <citation type="journal article" date="2018" name="DNA Res.">
        <title>Multiple hybrid de novo genome assembly of finger millet, an orphan allotetraploid crop.</title>
        <authorList>
            <person name="Hatakeyama M."/>
            <person name="Aluri S."/>
            <person name="Balachadran M.T."/>
            <person name="Sivarajan S.R."/>
            <person name="Patrignani A."/>
            <person name="Gruter S."/>
            <person name="Poveda L."/>
            <person name="Shimizu-Inatsugi R."/>
            <person name="Baeten J."/>
            <person name="Francoijs K.J."/>
            <person name="Nataraja K.N."/>
            <person name="Reddy Y.A.N."/>
            <person name="Phadnis S."/>
            <person name="Ravikumar R.L."/>
            <person name="Schlapbach R."/>
            <person name="Sreeman S.M."/>
            <person name="Shimizu K.K."/>
        </authorList>
    </citation>
    <scope>NUCLEOTIDE SEQUENCE</scope>
</reference>
<sequence>MHDGAEVGGCEVPPIGAGNGGGETEQEGLSDGQVSWEIQRRSGASLAAARWTPPSPSLDGKGEILREGTILQYSYPRGLFAKRWLAAAAAIFRRGGSESTPNPAASTLIRIPLPVPQARVLVSPSRTSSPALESEEWEETKTKKMGAVAAMESDPASSDPSARGVGDLFSDALAESLHPVHRSGDRLIDACAVLD</sequence>
<dbReference type="EMBL" id="BQKI01000009">
    <property type="protein sequence ID" value="GJN01616.1"/>
    <property type="molecule type" value="Genomic_DNA"/>
</dbReference>
<evidence type="ECO:0000313" key="2">
    <source>
        <dbReference type="EMBL" id="GJN01616.1"/>
    </source>
</evidence>
<dbReference type="AlphaFoldDB" id="A0AAV5CTY9"/>
<evidence type="ECO:0000313" key="3">
    <source>
        <dbReference type="Proteomes" id="UP001054889"/>
    </source>
</evidence>
<accession>A0AAV5CTY9</accession>
<feature type="region of interest" description="Disordered" evidence="1">
    <location>
        <begin position="124"/>
        <end position="165"/>
    </location>
</feature>